<dbReference type="Gene3D" id="1.25.40.10">
    <property type="entry name" value="Tetratricopeptide repeat domain"/>
    <property type="match status" value="4"/>
</dbReference>
<feature type="compositionally biased region" description="Low complexity" evidence="6">
    <location>
        <begin position="32"/>
        <end position="42"/>
    </location>
</feature>
<dbReference type="EMBL" id="MU151171">
    <property type="protein sequence ID" value="KAF9448164.1"/>
    <property type="molecule type" value="Genomic_DNA"/>
</dbReference>
<sequence length="1429" mass="158091">MLPKVATHILHTTSRAAAQAVQTPLRNVLQTGSSSGSNLGNRNGPGGSNWGNHGPGTGSTKQNTGSRYYSSFNTAGRAVSQANAVSANVDGTFAQSDENDDHSRRVVVIQTQPQSQSQSKRPRIRSSSVSLTKAESLGVLKTIQLHGRSRFLHSAIEAAPQAAQFQPLPEPPPSRPRRNSTSSSDGIDGPVSPARNFSVAAVESGSSAVDGLPLRPRRNSTSSIDELEGIVVEPPKPLPKELARRTSTSSPSEYERSEVSSAETKLTTPPRSPRVSRPTTPTSEPSPSSRYQYLIDARDSGDAHDVAEAVARFRTSAKDPNTADFNIALEALHMTRDGESVIPMLETYDDMIKRSILPDDKTYTLLLYALMDREYELSRTIRSSSELKHNLSFHGGGLGGVKSQSLEERIDILASEHKDVLSSLLSLYYASKVAAPALPSRVYHNLIRTCAYTLNIDTAVEVFRRIEQLGEKMRPYAYQYLIQAYGNTNNIAAAEKVFQSYITAGHRGKLVVDAFAIDYQKKHILCWNAMIEAYFHCGFPDKAIEILDRMMNSPSGIDFDLAGTPLPSAATFTEVIVGFCRMGDVQTAYTWYQRLLEQGVEVDSSWVPSDQPTKPDHMAGITLMNALAEHGHIHELNKIYPTLDLEHFEMQYMHTLAYSANMRAVESIEDTAEARRLLEFLSVEVMPRFKKIKFKKWFAARIGREYLKRGLVDEALVWYTGFCEKMMEEVRNAHEGSPRQGGLMMAIRASFSEFQDIFFAAVVERSALRFGHAMMISQLARFLGVDVPRKVYKHVLHAYAVAKADGQLSDVGMGVRDWERLVEMALDVENSSIASEAVGMYGEVPGYAFGGVYNLVGDLAGMQVEIGSFMEGLMGRTIRHLVSVYGPEHVVATFQDFGPAFQRALEESEEIRMLVAQGRLMNAPQNVVEDGRTQALMGTYGNLTVNAGQTKAIEEALKHNNVRSEVLDAYARLKQGLKQRKVPAPRVLGRLIQGLGRQSELDKVKEVYAVAQDILKGLEMQPDVLRDGWVCVEDSMIIALAHAGDLDNAHIHRVRIIEQGVAPSADAYGALILYVKDTTDDASNAMTLYREAEQVNVEMNIYLYNNIISKLAKARKADHALEMFQRMKAQGVKPTSITYGALIGACARVGDVQSAEALFAEMVEQRNFKPRVPPYNTMMQLYTMTKPNRERALWFYEQMGVVGVKPTAHTYKLLLDAYGSIEPVDIVSMEAVFEELKNDRTVNVQGTHYASLINAYGCVQRDLGKAIAVFDSISSSGHSALDAVVFESIINVLVSHRRMDLVPEYMSKMTTAGVHMTAYIANFLIKGYAIVGDLNKAREMFESLVDPPTGFAAPNNHAPHDPSTGSNVGWMEPVYREPSTWEAMVRAELGAGYRDRALDLLERLKARQYPEAVYNRISGVMVDHSTLLA</sequence>
<evidence type="ECO:0000256" key="3">
    <source>
        <dbReference type="ARBA" id="ARBA00044493"/>
    </source>
</evidence>
<feature type="compositionally biased region" description="Low complexity" evidence="6">
    <location>
        <begin position="267"/>
        <end position="290"/>
    </location>
</feature>
<feature type="region of interest" description="Disordered" evidence="6">
    <location>
        <begin position="162"/>
        <end position="290"/>
    </location>
</feature>
<feature type="repeat" description="PPR" evidence="5">
    <location>
        <begin position="568"/>
        <end position="602"/>
    </location>
</feature>
<dbReference type="Pfam" id="PF01535">
    <property type="entry name" value="PPR"/>
    <property type="match status" value="3"/>
</dbReference>
<evidence type="ECO:0000256" key="5">
    <source>
        <dbReference type="PROSITE-ProRule" id="PRU00708"/>
    </source>
</evidence>
<evidence type="ECO:0000313" key="9">
    <source>
        <dbReference type="Proteomes" id="UP000807342"/>
    </source>
</evidence>
<reference evidence="8" key="1">
    <citation type="submission" date="2020-11" db="EMBL/GenBank/DDBJ databases">
        <authorList>
            <consortium name="DOE Joint Genome Institute"/>
            <person name="Ahrendt S."/>
            <person name="Riley R."/>
            <person name="Andreopoulos W."/>
            <person name="Labutti K."/>
            <person name="Pangilinan J."/>
            <person name="Ruiz-Duenas F.J."/>
            <person name="Barrasa J.M."/>
            <person name="Sanchez-Garcia M."/>
            <person name="Camarero S."/>
            <person name="Miyauchi S."/>
            <person name="Serrano A."/>
            <person name="Linde D."/>
            <person name="Babiker R."/>
            <person name="Drula E."/>
            <person name="Ayuso-Fernandez I."/>
            <person name="Pacheco R."/>
            <person name="Padilla G."/>
            <person name="Ferreira P."/>
            <person name="Barriuso J."/>
            <person name="Kellner H."/>
            <person name="Castanera R."/>
            <person name="Alfaro M."/>
            <person name="Ramirez L."/>
            <person name="Pisabarro A.G."/>
            <person name="Kuo A."/>
            <person name="Tritt A."/>
            <person name="Lipzen A."/>
            <person name="He G."/>
            <person name="Yan M."/>
            <person name="Ng V."/>
            <person name="Cullen D."/>
            <person name="Martin F."/>
            <person name="Rosso M.-N."/>
            <person name="Henrissat B."/>
            <person name="Hibbett D."/>
            <person name="Martinez A.T."/>
            <person name="Grigoriev I.V."/>
        </authorList>
    </citation>
    <scope>NUCLEOTIDE SEQUENCE</scope>
    <source>
        <strain evidence="8">MF-IS2</strain>
    </source>
</reference>
<feature type="domain" description="PROP1-like PPR" evidence="7">
    <location>
        <begin position="1079"/>
        <end position="1216"/>
    </location>
</feature>
<evidence type="ECO:0000256" key="4">
    <source>
        <dbReference type="ARBA" id="ARBA00044511"/>
    </source>
</evidence>
<keyword evidence="9" id="KW-1185">Reference proteome</keyword>
<dbReference type="Pfam" id="PF17177">
    <property type="entry name" value="PPR_long"/>
    <property type="match status" value="1"/>
</dbReference>
<dbReference type="PANTHER" id="PTHR47447:SF17">
    <property type="entry name" value="OS12G0638900 PROTEIN"/>
    <property type="match status" value="1"/>
</dbReference>
<comment type="similarity">
    <text evidence="1">Belongs to the CCM1 family.</text>
</comment>
<feature type="repeat" description="PPR" evidence="5">
    <location>
        <begin position="1100"/>
        <end position="1134"/>
    </location>
</feature>
<protein>
    <recommendedName>
        <fullName evidence="7">PROP1-like PPR domain-containing protein</fullName>
    </recommendedName>
</protein>
<comment type="caution">
    <text evidence="8">The sequence shown here is derived from an EMBL/GenBank/DDBJ whole genome shotgun (WGS) entry which is preliminary data.</text>
</comment>
<dbReference type="PANTHER" id="PTHR47447">
    <property type="entry name" value="OS03G0856100 PROTEIN"/>
    <property type="match status" value="1"/>
</dbReference>
<dbReference type="SUPFAM" id="SSF81901">
    <property type="entry name" value="HCP-like"/>
    <property type="match status" value="2"/>
</dbReference>
<feature type="compositionally biased region" description="Polar residues" evidence="6">
    <location>
        <begin position="58"/>
        <end position="69"/>
    </location>
</feature>
<name>A0A9P6C473_9AGAR</name>
<comment type="function">
    <text evidence="3">Regulates mitochondrial small subunit maturation by controlling 15S rRNA 5'-end processing. Localizes to the 5' precursor of the 15S rRNA in a position that is subsequently occupied by mS47 in the mature yeast mtSSU. Uses structure and sequence-specific RNA recognition, binding to a single-stranded region of the precursor and specifically recognizing bases -6 to -1. The exchange of Ccm1 for mS47 is coupled to the irreversible removal of precursor rRNA that is accompanied by conformational changes of the mitoribosomal proteins uS5m and mS26. These conformational changes signal completion of 5'-end rRNA processing through protection of the mature 5'-end of the 15S rRNA and stabilization of mS47. The removal of the 5' precursor together with the dissociation of Ccm1 may be catalyzed by the 5'-3' exoribonuclease Pet127. Involved in the specific removal of group I introns in mitochondrial encoded transcripts.</text>
</comment>
<evidence type="ECO:0000256" key="1">
    <source>
        <dbReference type="ARBA" id="ARBA00006192"/>
    </source>
</evidence>
<feature type="compositionally biased region" description="Low complexity" evidence="6">
    <location>
        <begin position="109"/>
        <end position="119"/>
    </location>
</feature>
<dbReference type="InterPro" id="IPR002885">
    <property type="entry name" value="PPR_rpt"/>
</dbReference>
<feature type="compositionally biased region" description="Gly residues" evidence="6">
    <location>
        <begin position="43"/>
        <end position="57"/>
    </location>
</feature>
<feature type="repeat" description="PPR" evidence="5">
    <location>
        <begin position="523"/>
        <end position="553"/>
    </location>
</feature>
<dbReference type="PROSITE" id="PS51375">
    <property type="entry name" value="PPR"/>
    <property type="match status" value="4"/>
</dbReference>
<comment type="subunit">
    <text evidence="4">Binds to mitochondrial small subunit 15S rRNA.</text>
</comment>
<evidence type="ECO:0000313" key="8">
    <source>
        <dbReference type="EMBL" id="KAF9448164.1"/>
    </source>
</evidence>
<dbReference type="Proteomes" id="UP000807342">
    <property type="component" value="Unassembled WGS sequence"/>
</dbReference>
<dbReference type="NCBIfam" id="TIGR00756">
    <property type="entry name" value="PPR"/>
    <property type="match status" value="4"/>
</dbReference>
<accession>A0A9P6C473</accession>
<organism evidence="8 9">
    <name type="scientific">Macrolepiota fuliginosa MF-IS2</name>
    <dbReference type="NCBI Taxonomy" id="1400762"/>
    <lineage>
        <taxon>Eukaryota</taxon>
        <taxon>Fungi</taxon>
        <taxon>Dikarya</taxon>
        <taxon>Basidiomycota</taxon>
        <taxon>Agaricomycotina</taxon>
        <taxon>Agaricomycetes</taxon>
        <taxon>Agaricomycetidae</taxon>
        <taxon>Agaricales</taxon>
        <taxon>Agaricineae</taxon>
        <taxon>Agaricaceae</taxon>
        <taxon>Macrolepiota</taxon>
    </lineage>
</organism>
<dbReference type="InterPro" id="IPR033443">
    <property type="entry name" value="PROP1-like_PPR_dom"/>
</dbReference>
<feature type="region of interest" description="Disordered" evidence="6">
    <location>
        <begin position="29"/>
        <end position="69"/>
    </location>
</feature>
<evidence type="ECO:0000256" key="2">
    <source>
        <dbReference type="ARBA" id="ARBA00022737"/>
    </source>
</evidence>
<feature type="region of interest" description="Disordered" evidence="6">
    <location>
        <begin position="109"/>
        <end position="131"/>
    </location>
</feature>
<keyword evidence="2" id="KW-0677">Repeat</keyword>
<evidence type="ECO:0000259" key="7">
    <source>
        <dbReference type="Pfam" id="PF17177"/>
    </source>
</evidence>
<gene>
    <name evidence="8" type="ORF">P691DRAFT_760170</name>
</gene>
<dbReference type="OrthoDB" id="411857at2759"/>
<dbReference type="InterPro" id="IPR011990">
    <property type="entry name" value="TPR-like_helical_dom_sf"/>
</dbReference>
<feature type="repeat" description="PPR" evidence="5">
    <location>
        <begin position="1135"/>
        <end position="1170"/>
    </location>
</feature>
<proteinExistence type="inferred from homology"/>
<feature type="compositionally biased region" description="Low complexity" evidence="6">
    <location>
        <begin position="198"/>
        <end position="209"/>
    </location>
</feature>
<evidence type="ECO:0000256" key="6">
    <source>
        <dbReference type="SAM" id="MobiDB-lite"/>
    </source>
</evidence>